<dbReference type="Gene3D" id="3.30.2080.10">
    <property type="entry name" value="GH92 mannosidase domain"/>
    <property type="match status" value="1"/>
</dbReference>
<evidence type="ECO:0000259" key="3">
    <source>
        <dbReference type="Pfam" id="PF17678"/>
    </source>
</evidence>
<dbReference type="GO" id="GO:0005829">
    <property type="term" value="C:cytosol"/>
    <property type="evidence" value="ECO:0007669"/>
    <property type="project" value="TreeGrafter"/>
</dbReference>
<dbReference type="PANTHER" id="PTHR12143:SF25">
    <property type="entry name" value="FAMILY PROTEIN, PUTATIVE (AFU_ORTHOLOGUE AFUA_1G10790)-RELATED"/>
    <property type="match status" value="1"/>
</dbReference>
<evidence type="ECO:0000256" key="1">
    <source>
        <dbReference type="SAM" id="SignalP"/>
    </source>
</evidence>
<dbReference type="GeneID" id="63699427"/>
<dbReference type="SUPFAM" id="SSF48208">
    <property type="entry name" value="Six-hairpin glycosidases"/>
    <property type="match status" value="1"/>
</dbReference>
<dbReference type="GO" id="GO:0005634">
    <property type="term" value="C:nucleus"/>
    <property type="evidence" value="ECO:0007669"/>
    <property type="project" value="TreeGrafter"/>
</dbReference>
<dbReference type="AlphaFoldDB" id="A0A017SF52"/>
<dbReference type="FunFam" id="2.70.98.10:FF:000010">
    <property type="entry name" value="Alpha-1,2-mannosidase family protein"/>
    <property type="match status" value="1"/>
</dbReference>
<dbReference type="InterPro" id="IPR012939">
    <property type="entry name" value="Glyco_hydro_92"/>
</dbReference>
<dbReference type="EMBL" id="KK088422">
    <property type="protein sequence ID" value="EYE95274.1"/>
    <property type="molecule type" value="Genomic_DNA"/>
</dbReference>
<sequence>MAPHSFLSCFSVGIVGLLAAGANGEDTLDYDVLEYINPLIGSAGGGNVFAGASIPYGMAKAVADTDSPTNQGGFAYDGSNITGFSGLHDSGTGGSPSLGNFPLFPYVKCDDDDVNGCAYPKKDRKIGYDANSVTASPGYFGLTMNSGIMVDMTVSHHTSLFRFRFPSESDASPLILLDLTDLSDSRQDNGTISVDQSTGRMTGHARFLPSFGSGSYIPYFCADFQSEAGLRDSGIFVNSRASTDAKELSISRSINGYPLPGGAFVRFNYTTDQTIQARVGISFISSEQACRSAESEVPDFNFPGTHSVALGIWTEKMAPIRVSRKGVNSSLLTNFYSGIYRTMINPQDYTGENPLWESSEPYFDSFYWYAVLFLWDSFRSQLPFLTIFDPKSVTRMIRSLIDTQKHLGWLPDCRMSLCKGYTQGGSNADIVLADAYIKNLTENIDWSAGYAAVKKNAEVEPFDWSAQGRGGLDSWKSLHYIPVEDFDYVGFGPMTRSVSRTLEYAYNDFAVAQIARGVGEIADAERFEERAGYWRNLFREDQGSSINGEDTGFRGFFQPKFLNGSWGYQDPITCSSIDISGRACSLQNNAAETFEDSIWEYQFFVPHQMHTLITHLGGPTPFTTRLDYLHNKHITTIGNEPSFLTVFQYHYAGRPAKSTLRAHTYIPSSFAPTINGLPGNDDSGAMGSFVAMAMMGLFPNPGQDVYLITAPFFEVVEVTSSVTGNVARVKCVGFDAGYKRVFVQEAFLDGERYGRNWVGHDFFTRGRELVLVLGERESEWGTGEGDLPPSLGY</sequence>
<dbReference type="Gene3D" id="1.20.1610.10">
    <property type="entry name" value="alpha-1,2-mannosidases domains"/>
    <property type="match status" value="1"/>
</dbReference>
<keyword evidence="5" id="KW-1185">Reference proteome</keyword>
<dbReference type="NCBIfam" id="TIGR01180">
    <property type="entry name" value="aman2_put"/>
    <property type="match status" value="1"/>
</dbReference>
<dbReference type="InterPro" id="IPR005887">
    <property type="entry name" value="GH92_a_mannosidase_put"/>
</dbReference>
<dbReference type="OrthoDB" id="449263at2759"/>
<dbReference type="GO" id="GO:0000224">
    <property type="term" value="F:peptide-N4-(N-acetyl-beta-glucosaminyl)asparagine amidase activity"/>
    <property type="evidence" value="ECO:0007669"/>
    <property type="project" value="TreeGrafter"/>
</dbReference>
<proteinExistence type="predicted"/>
<dbReference type="InterPro" id="IPR008928">
    <property type="entry name" value="6-hairpin_glycosidase_sf"/>
</dbReference>
<dbReference type="Proteomes" id="UP000019804">
    <property type="component" value="Unassembled WGS sequence"/>
</dbReference>
<feature type="domain" description="Glycosyl hydrolase family 92" evidence="2">
    <location>
        <begin position="288"/>
        <end position="774"/>
    </location>
</feature>
<organism evidence="4 5">
    <name type="scientific">Aspergillus ruber (strain CBS 135680)</name>
    <dbReference type="NCBI Taxonomy" id="1388766"/>
    <lineage>
        <taxon>Eukaryota</taxon>
        <taxon>Fungi</taxon>
        <taxon>Dikarya</taxon>
        <taxon>Ascomycota</taxon>
        <taxon>Pezizomycotina</taxon>
        <taxon>Eurotiomycetes</taxon>
        <taxon>Eurotiomycetidae</taxon>
        <taxon>Eurotiales</taxon>
        <taxon>Aspergillaceae</taxon>
        <taxon>Aspergillus</taxon>
        <taxon>Aspergillus subgen. Aspergillus</taxon>
    </lineage>
</organism>
<reference evidence="5" key="1">
    <citation type="journal article" date="2014" name="Nat. Commun.">
        <title>Genomic adaptations of the halophilic Dead Sea filamentous fungus Eurotium rubrum.</title>
        <authorList>
            <person name="Kis-Papo T."/>
            <person name="Weig A.R."/>
            <person name="Riley R."/>
            <person name="Persoh D."/>
            <person name="Salamov A."/>
            <person name="Sun H."/>
            <person name="Lipzen A."/>
            <person name="Wasser S.P."/>
            <person name="Rambold G."/>
            <person name="Grigoriev I.V."/>
            <person name="Nevo E."/>
        </authorList>
    </citation>
    <scope>NUCLEOTIDE SEQUENCE [LARGE SCALE GENOMIC DNA]</scope>
    <source>
        <strain evidence="5">CBS 135680</strain>
    </source>
</reference>
<dbReference type="Pfam" id="PF17678">
    <property type="entry name" value="Glyco_hydro_92N"/>
    <property type="match status" value="1"/>
</dbReference>
<dbReference type="RefSeq" id="XP_040638962.1">
    <property type="nucleotide sequence ID" value="XM_040784303.1"/>
</dbReference>
<dbReference type="GO" id="GO:0030246">
    <property type="term" value="F:carbohydrate binding"/>
    <property type="evidence" value="ECO:0007669"/>
    <property type="project" value="InterPro"/>
</dbReference>
<dbReference type="Gene3D" id="1.20.1050.60">
    <property type="entry name" value="alpha-1,2-mannosidase"/>
    <property type="match status" value="1"/>
</dbReference>
<evidence type="ECO:0000313" key="4">
    <source>
        <dbReference type="EMBL" id="EYE95274.1"/>
    </source>
</evidence>
<protein>
    <submittedName>
        <fullName evidence="4">Putative alpha-1,2-mannosidase family protein</fullName>
    </submittedName>
</protein>
<evidence type="ECO:0000313" key="5">
    <source>
        <dbReference type="Proteomes" id="UP000019804"/>
    </source>
</evidence>
<dbReference type="PANTHER" id="PTHR12143">
    <property type="entry name" value="PEPTIDE N-GLYCANASE PNGASE -RELATED"/>
    <property type="match status" value="1"/>
</dbReference>
<dbReference type="InterPro" id="IPR050883">
    <property type="entry name" value="PNGase"/>
</dbReference>
<dbReference type="Gene3D" id="2.70.98.10">
    <property type="match status" value="1"/>
</dbReference>
<dbReference type="Pfam" id="PF07971">
    <property type="entry name" value="Glyco_hydro_92"/>
    <property type="match status" value="1"/>
</dbReference>
<dbReference type="HOGENOM" id="CLU_003690_4_1_1"/>
<dbReference type="FunFam" id="1.20.1050.60:FF:000002">
    <property type="entry name" value="Glycosyl hydrolase family 92"/>
    <property type="match status" value="1"/>
</dbReference>
<feature type="signal peptide" evidence="1">
    <location>
        <begin position="1"/>
        <end position="24"/>
    </location>
</feature>
<dbReference type="FunFam" id="1.20.1610.10:FF:000002">
    <property type="entry name" value="Alpha-1,2-mannosidase family protein"/>
    <property type="match status" value="1"/>
</dbReference>
<feature type="chain" id="PRO_5001499167" evidence="1">
    <location>
        <begin position="25"/>
        <end position="793"/>
    </location>
</feature>
<keyword evidence="1" id="KW-0732">Signal</keyword>
<evidence type="ECO:0000259" key="2">
    <source>
        <dbReference type="Pfam" id="PF07971"/>
    </source>
</evidence>
<dbReference type="InterPro" id="IPR014718">
    <property type="entry name" value="GH-type_carb-bd"/>
</dbReference>
<name>A0A017SF52_ASPRC</name>
<feature type="domain" description="Glycosyl hydrolase family 92 N-terminal" evidence="3">
    <location>
        <begin position="35"/>
        <end position="282"/>
    </location>
</feature>
<dbReference type="GO" id="GO:0006516">
    <property type="term" value="P:glycoprotein catabolic process"/>
    <property type="evidence" value="ECO:0007669"/>
    <property type="project" value="TreeGrafter"/>
</dbReference>
<dbReference type="STRING" id="1388766.A0A017SF52"/>
<dbReference type="InterPro" id="IPR041371">
    <property type="entry name" value="GH92_N"/>
</dbReference>
<dbReference type="GO" id="GO:0005975">
    <property type="term" value="P:carbohydrate metabolic process"/>
    <property type="evidence" value="ECO:0007669"/>
    <property type="project" value="InterPro"/>
</dbReference>
<gene>
    <name evidence="4" type="ORF">EURHEDRAFT_455821</name>
</gene>
<accession>A0A017SF52</accession>